<keyword evidence="4" id="KW-0929">Antimicrobial</keyword>
<protein>
    <submittedName>
        <fullName evidence="8">M10 family metallopeptidase C-terminal domain-containing protein</fullName>
    </submittedName>
</protein>
<name>A0ABT1R285_9HYPH</name>
<keyword evidence="3" id="KW-0964">Secreted</keyword>
<dbReference type="InterPro" id="IPR023346">
    <property type="entry name" value="Lysozyme-like_dom_sf"/>
</dbReference>
<dbReference type="PANTHER" id="PTHR38340">
    <property type="entry name" value="S-LAYER PROTEIN"/>
    <property type="match status" value="1"/>
</dbReference>
<evidence type="ECO:0000259" key="7">
    <source>
        <dbReference type="Pfam" id="PF08548"/>
    </source>
</evidence>
<gene>
    <name evidence="8" type="ORF">GB927_004535</name>
</gene>
<feature type="domain" description="Peptidase M10 serralysin C-terminal" evidence="7">
    <location>
        <begin position="320"/>
        <end position="458"/>
    </location>
</feature>
<dbReference type="Proteomes" id="UP000996601">
    <property type="component" value="Unassembled WGS sequence"/>
</dbReference>
<evidence type="ECO:0000313" key="8">
    <source>
        <dbReference type="EMBL" id="MCQ4629292.1"/>
    </source>
</evidence>
<evidence type="ECO:0000256" key="2">
    <source>
        <dbReference type="ARBA" id="ARBA00004613"/>
    </source>
</evidence>
<organism evidence="8 9">
    <name type="scientific">Shinella lacus</name>
    <dbReference type="NCBI Taxonomy" id="2654216"/>
    <lineage>
        <taxon>Bacteria</taxon>
        <taxon>Pseudomonadati</taxon>
        <taxon>Pseudomonadota</taxon>
        <taxon>Alphaproteobacteria</taxon>
        <taxon>Hyphomicrobiales</taxon>
        <taxon>Rhizobiaceae</taxon>
        <taxon>Shinella</taxon>
    </lineage>
</organism>
<evidence type="ECO:0000256" key="5">
    <source>
        <dbReference type="ARBA" id="ARBA00022638"/>
    </source>
</evidence>
<dbReference type="InterPro" id="IPR011049">
    <property type="entry name" value="Serralysin-like_metalloprot_C"/>
</dbReference>
<dbReference type="Pfam" id="PF08548">
    <property type="entry name" value="Peptidase_M10_C"/>
    <property type="match status" value="1"/>
</dbReference>
<evidence type="ECO:0000256" key="6">
    <source>
        <dbReference type="ARBA" id="ARBA00022737"/>
    </source>
</evidence>
<dbReference type="InterPro" id="IPR018511">
    <property type="entry name" value="Hemolysin-typ_Ca-bd_CS"/>
</dbReference>
<dbReference type="EMBL" id="WHSB02000002">
    <property type="protein sequence ID" value="MCQ4629292.1"/>
    <property type="molecule type" value="Genomic_DNA"/>
</dbReference>
<proteinExistence type="predicted"/>
<dbReference type="InterPro" id="IPR013858">
    <property type="entry name" value="Peptidase_M10B_C"/>
</dbReference>
<evidence type="ECO:0000256" key="3">
    <source>
        <dbReference type="ARBA" id="ARBA00022525"/>
    </source>
</evidence>
<evidence type="ECO:0000256" key="4">
    <source>
        <dbReference type="ARBA" id="ARBA00022529"/>
    </source>
</evidence>
<dbReference type="PANTHER" id="PTHR38340:SF1">
    <property type="entry name" value="S-LAYER PROTEIN"/>
    <property type="match status" value="1"/>
</dbReference>
<dbReference type="PRINTS" id="PR00313">
    <property type="entry name" value="CABNDNGRPT"/>
</dbReference>
<keyword evidence="5" id="KW-0081">Bacteriolytic enzyme</keyword>
<comment type="caution">
    <text evidence="8">The sequence shown here is derived from an EMBL/GenBank/DDBJ whole genome shotgun (WGS) entry which is preliminary data.</text>
</comment>
<dbReference type="PROSITE" id="PS00330">
    <property type="entry name" value="HEMOLYSIN_CALCIUM"/>
    <property type="match status" value="3"/>
</dbReference>
<keyword evidence="6" id="KW-0677">Repeat</keyword>
<comment type="subcellular location">
    <subcellularLocation>
        <location evidence="2">Secreted</location>
    </subcellularLocation>
</comment>
<dbReference type="InterPro" id="IPR001343">
    <property type="entry name" value="Hemolysn_Ca-bd"/>
</dbReference>
<evidence type="ECO:0000256" key="1">
    <source>
        <dbReference type="ARBA" id="ARBA00001913"/>
    </source>
</evidence>
<accession>A0ABT1R285</accession>
<dbReference type="InterPro" id="IPR023347">
    <property type="entry name" value="Lysozyme_dom_sf"/>
</dbReference>
<dbReference type="InterPro" id="IPR050557">
    <property type="entry name" value="RTX_toxin/Mannuronan_C5-epim"/>
</dbReference>
<comment type="cofactor">
    <cofactor evidence="1">
        <name>Ca(2+)</name>
        <dbReference type="ChEBI" id="CHEBI:29108"/>
    </cofactor>
</comment>
<reference evidence="8" key="1">
    <citation type="submission" date="2021-07" db="EMBL/GenBank/DDBJ databases">
        <title>Shinella sp. nov., a novel member of the genus Shinella from water.</title>
        <authorList>
            <person name="Deng Y."/>
        </authorList>
    </citation>
    <scope>NUCLEOTIDE SEQUENCE</scope>
    <source>
        <strain evidence="8">CPCC 100929</strain>
    </source>
</reference>
<dbReference type="Gene3D" id="1.10.530.40">
    <property type="match status" value="1"/>
</dbReference>
<dbReference type="RefSeq" id="WP_256115439.1">
    <property type="nucleotide sequence ID" value="NZ_WHSB02000002.1"/>
</dbReference>
<dbReference type="Gene3D" id="2.150.10.10">
    <property type="entry name" value="Serralysin-like metalloprotease, C-terminal"/>
    <property type="match status" value="1"/>
</dbReference>
<keyword evidence="9" id="KW-1185">Reference proteome</keyword>
<dbReference type="SUPFAM" id="SSF51120">
    <property type="entry name" value="beta-Roll"/>
    <property type="match status" value="1"/>
</dbReference>
<dbReference type="Pfam" id="PF00353">
    <property type="entry name" value="HemolysinCabind"/>
    <property type="match status" value="1"/>
</dbReference>
<dbReference type="SUPFAM" id="SSF53955">
    <property type="entry name" value="Lysozyme-like"/>
    <property type="match status" value="1"/>
</dbReference>
<evidence type="ECO:0000313" key="9">
    <source>
        <dbReference type="Proteomes" id="UP000996601"/>
    </source>
</evidence>
<sequence>MLKFTGLSTSAYRKTGFDLLLNLEGSTRRAYLDTAADPAPTIGIGFNLRYNLAPVLKAIAGSNWNVTLQARLKTVIDDSYAKGETALLNSRLDKVMADWNATRDPSMPKTFGFTSDMQLQAALTAISPRYEAVIDKWLSGIPNSTERAVLFSMAYNAPSLLGPKLKAAILDGDRAEAWYEIRYNSNGSGHAGIANRRYVEAEHFKLFAKEGTATTAEALDAGLMYTAHREKILSYESRFDADDAGRIKGFAGIDAIFEEYAPAIAHLKAAYGISKSMALEELQVASATTRTLSGDGTAHDSTGNDADLLIGSSHANTLSGGGGNDALIGLAGKDRLNGGAGNDWLDGGTGADILTGGSGADTFVFRSAADIGLAAGTRDRITDFEPGRDRIDLSAIDANGPEAGHSFTLLAKAKAFTGDAGDLRWYTTTSGGKAITVVEGDIDGDKAVDFRLELDGKLALGRGDFLL</sequence>